<protein>
    <submittedName>
        <fullName evidence="2">Uncharacterized protein</fullName>
    </submittedName>
</protein>
<gene>
    <name evidence="2" type="ORF">GCM10009863_51520</name>
</gene>
<evidence type="ECO:0000256" key="1">
    <source>
        <dbReference type="SAM" id="Phobius"/>
    </source>
</evidence>
<keyword evidence="3" id="KW-1185">Reference proteome</keyword>
<organism evidence="2 3">
    <name type="scientific">Streptomyces axinellae</name>
    <dbReference type="NCBI Taxonomy" id="552788"/>
    <lineage>
        <taxon>Bacteria</taxon>
        <taxon>Bacillati</taxon>
        <taxon>Actinomycetota</taxon>
        <taxon>Actinomycetes</taxon>
        <taxon>Kitasatosporales</taxon>
        <taxon>Streptomycetaceae</taxon>
        <taxon>Streptomyces</taxon>
    </lineage>
</organism>
<evidence type="ECO:0000313" key="2">
    <source>
        <dbReference type="EMBL" id="GAA2629795.1"/>
    </source>
</evidence>
<feature type="transmembrane region" description="Helical" evidence="1">
    <location>
        <begin position="36"/>
        <end position="54"/>
    </location>
</feature>
<evidence type="ECO:0000313" key="3">
    <source>
        <dbReference type="Proteomes" id="UP001501447"/>
    </source>
</evidence>
<dbReference type="RefSeq" id="WP_344568917.1">
    <property type="nucleotide sequence ID" value="NZ_BAAARJ010000018.1"/>
</dbReference>
<keyword evidence="1" id="KW-0812">Transmembrane</keyword>
<keyword evidence="1" id="KW-0472">Membrane</keyword>
<sequence>MMRPAARAALFLAGLLLVLVPGLAQAVVSAVVWSVQSPVMVGAGLAVTLVRLVFAPAPVRGWSR</sequence>
<proteinExistence type="predicted"/>
<reference evidence="3" key="1">
    <citation type="journal article" date="2019" name="Int. J. Syst. Evol. Microbiol.">
        <title>The Global Catalogue of Microorganisms (GCM) 10K type strain sequencing project: providing services to taxonomists for standard genome sequencing and annotation.</title>
        <authorList>
            <consortium name="The Broad Institute Genomics Platform"/>
            <consortium name="The Broad Institute Genome Sequencing Center for Infectious Disease"/>
            <person name="Wu L."/>
            <person name="Ma J."/>
        </authorList>
    </citation>
    <scope>NUCLEOTIDE SEQUENCE [LARGE SCALE GENOMIC DNA]</scope>
    <source>
        <strain evidence="3">JCM 16373</strain>
    </source>
</reference>
<name>A0ABP6D1K2_9ACTN</name>
<dbReference type="EMBL" id="BAAARJ010000018">
    <property type="protein sequence ID" value="GAA2629795.1"/>
    <property type="molecule type" value="Genomic_DNA"/>
</dbReference>
<accession>A0ABP6D1K2</accession>
<dbReference type="Proteomes" id="UP001501447">
    <property type="component" value="Unassembled WGS sequence"/>
</dbReference>
<comment type="caution">
    <text evidence="2">The sequence shown here is derived from an EMBL/GenBank/DDBJ whole genome shotgun (WGS) entry which is preliminary data.</text>
</comment>
<keyword evidence="1" id="KW-1133">Transmembrane helix</keyword>